<gene>
    <name evidence="1" type="ORF">C7B82_27195</name>
</gene>
<reference evidence="2" key="1">
    <citation type="submission" date="2018-02" db="EMBL/GenBank/DDBJ databases">
        <authorList>
            <person name="Moore K."/>
            <person name="Momper L."/>
        </authorList>
    </citation>
    <scope>NUCLEOTIDE SEQUENCE [LARGE SCALE GENOMIC DNA]</scope>
    <source>
        <strain evidence="2">ULC18</strain>
    </source>
</reference>
<dbReference type="OrthoDB" id="69748at2"/>
<dbReference type="AlphaFoldDB" id="A0A2T1DV54"/>
<dbReference type="Proteomes" id="UP000239576">
    <property type="component" value="Unassembled WGS sequence"/>
</dbReference>
<reference evidence="1 2" key="2">
    <citation type="submission" date="2018-03" db="EMBL/GenBank/DDBJ databases">
        <title>The ancient ancestry and fast evolution of plastids.</title>
        <authorList>
            <person name="Moore K.R."/>
            <person name="Magnabosco C."/>
            <person name="Momper L."/>
            <person name="Gold D.A."/>
            <person name="Bosak T."/>
            <person name="Fournier G.P."/>
        </authorList>
    </citation>
    <scope>NUCLEOTIDE SEQUENCE [LARGE SCALE GENOMIC DNA]</scope>
    <source>
        <strain evidence="1 2">ULC18</strain>
    </source>
</reference>
<keyword evidence="2" id="KW-1185">Reference proteome</keyword>
<dbReference type="EMBL" id="PVWK01000147">
    <property type="protein sequence ID" value="PSB24378.1"/>
    <property type="molecule type" value="Genomic_DNA"/>
</dbReference>
<protein>
    <submittedName>
        <fullName evidence="1">Transposase</fullName>
    </submittedName>
</protein>
<proteinExistence type="predicted"/>
<accession>A0A2T1DV54</accession>
<evidence type="ECO:0000313" key="1">
    <source>
        <dbReference type="EMBL" id="PSB24378.1"/>
    </source>
</evidence>
<dbReference type="InterPro" id="IPR009057">
    <property type="entry name" value="Homeodomain-like_sf"/>
</dbReference>
<evidence type="ECO:0000313" key="2">
    <source>
        <dbReference type="Proteomes" id="UP000239576"/>
    </source>
</evidence>
<name>A0A2T1DV54_9CYAN</name>
<dbReference type="Pfam" id="PF13565">
    <property type="entry name" value="HTH_32"/>
    <property type="match status" value="1"/>
</dbReference>
<comment type="caution">
    <text evidence="1">The sequence shown here is derived from an EMBL/GenBank/DDBJ whole genome shotgun (WGS) entry which is preliminary data.</text>
</comment>
<sequence length="138" mass="15624">MSVKTCIVNRHSTPQQIALRASIILLADAGRNHREIARALGLSREMARTWRERWLALSKKAVGVVERLQDAERSGTPATFSLEQSMKLFAMACEKPELYGLPISDWSAWELADEVVKQRVVESISPRHVRRLLAEPSF</sequence>
<dbReference type="SUPFAM" id="SSF46689">
    <property type="entry name" value="Homeodomain-like"/>
    <property type="match status" value="1"/>
</dbReference>
<organism evidence="1 2">
    <name type="scientific">Stenomitos frigidus ULC18</name>
    <dbReference type="NCBI Taxonomy" id="2107698"/>
    <lineage>
        <taxon>Bacteria</taxon>
        <taxon>Bacillati</taxon>
        <taxon>Cyanobacteriota</taxon>
        <taxon>Cyanophyceae</taxon>
        <taxon>Leptolyngbyales</taxon>
        <taxon>Leptolyngbyaceae</taxon>
        <taxon>Stenomitos</taxon>
    </lineage>
</organism>